<accession>A0A9X0A8L8</accession>
<proteinExistence type="predicted"/>
<protein>
    <recommendedName>
        <fullName evidence="3">SAM domain-containing protein</fullName>
    </recommendedName>
</protein>
<dbReference type="OrthoDB" id="5998156at2759"/>
<comment type="caution">
    <text evidence="1">The sequence shown here is derived from an EMBL/GenBank/DDBJ whole genome shotgun (WGS) entry which is preliminary data.</text>
</comment>
<dbReference type="AlphaFoldDB" id="A0A9X0A8L8"/>
<dbReference type="EMBL" id="MU825396">
    <property type="protein sequence ID" value="KAJ7394789.1"/>
    <property type="molecule type" value="Genomic_DNA"/>
</dbReference>
<organism evidence="1 2">
    <name type="scientific">Desmophyllum pertusum</name>
    <dbReference type="NCBI Taxonomy" id="174260"/>
    <lineage>
        <taxon>Eukaryota</taxon>
        <taxon>Metazoa</taxon>
        <taxon>Cnidaria</taxon>
        <taxon>Anthozoa</taxon>
        <taxon>Hexacorallia</taxon>
        <taxon>Scleractinia</taxon>
        <taxon>Caryophylliina</taxon>
        <taxon>Caryophylliidae</taxon>
        <taxon>Desmophyllum</taxon>
    </lineage>
</organism>
<keyword evidence="2" id="KW-1185">Reference proteome</keyword>
<sequence length="242" mass="26937">MPPKFKRSSKKADRAGDCSPWLEKFCSKHGIRAALVEVFAEHQVISETILAGITEQDLSDMRLVVGHKIILRRVIATLNKPSDSSTNMAPSLTGSTSPEVSLQPFKLGDKLAKIEAEFDESKTAPPATPSQLPFAQFMLANFKILESLMTKKPAEASDYLKYLKFLVIKGTRFQTKAILAFDQDYRATKMDDNFSWGTNVDDLSARYFDAAVTLRPALSLSSRTYSTDGRKSTNQQPVTDEF</sequence>
<reference evidence="1" key="1">
    <citation type="submission" date="2023-01" db="EMBL/GenBank/DDBJ databases">
        <title>Genome assembly of the deep-sea coral Lophelia pertusa.</title>
        <authorList>
            <person name="Herrera S."/>
            <person name="Cordes E."/>
        </authorList>
    </citation>
    <scope>NUCLEOTIDE SEQUENCE</scope>
    <source>
        <strain evidence="1">USNM1676648</strain>
        <tissue evidence="1">Polyp</tissue>
    </source>
</reference>
<gene>
    <name evidence="1" type="ORF">OS493_000623</name>
</gene>
<dbReference type="Proteomes" id="UP001163046">
    <property type="component" value="Unassembled WGS sequence"/>
</dbReference>
<name>A0A9X0A8L8_9CNID</name>
<evidence type="ECO:0008006" key="3">
    <source>
        <dbReference type="Google" id="ProtNLM"/>
    </source>
</evidence>
<evidence type="ECO:0000313" key="1">
    <source>
        <dbReference type="EMBL" id="KAJ7394789.1"/>
    </source>
</evidence>
<evidence type="ECO:0000313" key="2">
    <source>
        <dbReference type="Proteomes" id="UP001163046"/>
    </source>
</evidence>